<dbReference type="InterPro" id="IPR035926">
    <property type="entry name" value="NusB-like_sf"/>
</dbReference>
<dbReference type="InterPro" id="IPR011605">
    <property type="entry name" value="NusB_fam"/>
</dbReference>
<protein>
    <submittedName>
        <fullName evidence="8">Nitrogen utilization protein B</fullName>
    </submittedName>
</protein>
<dbReference type="PANTHER" id="PTHR11078">
    <property type="entry name" value="N UTILIZATION SUBSTANCE PROTEIN B-RELATED"/>
    <property type="match status" value="1"/>
</dbReference>
<evidence type="ECO:0000256" key="5">
    <source>
        <dbReference type="ARBA" id="ARBA00023163"/>
    </source>
</evidence>
<dbReference type="NCBIfam" id="TIGR01951">
    <property type="entry name" value="nusB"/>
    <property type="match status" value="1"/>
</dbReference>
<evidence type="ECO:0000256" key="3">
    <source>
        <dbReference type="ARBA" id="ARBA00022884"/>
    </source>
</evidence>
<dbReference type="RefSeq" id="WP_062273692.1">
    <property type="nucleotide sequence ID" value="NZ_LIAA01000049.1"/>
</dbReference>
<evidence type="ECO:0000259" key="7">
    <source>
        <dbReference type="Pfam" id="PF01029"/>
    </source>
</evidence>
<evidence type="ECO:0000313" key="9">
    <source>
        <dbReference type="Proteomes" id="UP000075462"/>
    </source>
</evidence>
<keyword evidence="2" id="KW-0889">Transcription antitermination</keyword>
<keyword evidence="4" id="KW-0805">Transcription regulation</keyword>
<proteinExistence type="inferred from homology"/>
<dbReference type="GO" id="GO:0006353">
    <property type="term" value="P:DNA-templated transcription termination"/>
    <property type="evidence" value="ECO:0007669"/>
    <property type="project" value="InterPro"/>
</dbReference>
<feature type="compositionally biased region" description="Acidic residues" evidence="6">
    <location>
        <begin position="166"/>
        <end position="180"/>
    </location>
</feature>
<dbReference type="PATRIC" id="fig|178900.7.peg.2074"/>
<dbReference type="GO" id="GO:0031564">
    <property type="term" value="P:transcription antitermination"/>
    <property type="evidence" value="ECO:0007669"/>
    <property type="project" value="UniProtKB-KW"/>
</dbReference>
<accession>A0A149V8U0</accession>
<dbReference type="GO" id="GO:0003723">
    <property type="term" value="F:RNA binding"/>
    <property type="evidence" value="ECO:0007669"/>
    <property type="project" value="UniProtKB-KW"/>
</dbReference>
<dbReference type="OrthoDB" id="9797817at2"/>
<evidence type="ECO:0000256" key="4">
    <source>
        <dbReference type="ARBA" id="ARBA00023015"/>
    </source>
</evidence>
<name>A0A149V8U0_9PROT</name>
<feature type="region of interest" description="Disordered" evidence="6">
    <location>
        <begin position="160"/>
        <end position="180"/>
    </location>
</feature>
<dbReference type="SUPFAM" id="SSF48013">
    <property type="entry name" value="NusB-like"/>
    <property type="match status" value="1"/>
</dbReference>
<evidence type="ECO:0000256" key="6">
    <source>
        <dbReference type="SAM" id="MobiDB-lite"/>
    </source>
</evidence>
<dbReference type="Gene3D" id="1.10.940.10">
    <property type="entry name" value="NusB-like"/>
    <property type="match status" value="1"/>
</dbReference>
<dbReference type="PANTHER" id="PTHR11078:SF3">
    <property type="entry name" value="ANTITERMINATION NUSB DOMAIN-CONTAINING PROTEIN"/>
    <property type="match status" value="1"/>
</dbReference>
<comment type="caution">
    <text evidence="8">The sequence shown here is derived from an EMBL/GenBank/DDBJ whole genome shotgun (WGS) entry which is preliminary data.</text>
</comment>
<dbReference type="GO" id="GO:0005829">
    <property type="term" value="C:cytosol"/>
    <property type="evidence" value="ECO:0007669"/>
    <property type="project" value="TreeGrafter"/>
</dbReference>
<organism evidence="8 9">
    <name type="scientific">Acetobacter cerevisiae</name>
    <dbReference type="NCBI Taxonomy" id="178900"/>
    <lineage>
        <taxon>Bacteria</taxon>
        <taxon>Pseudomonadati</taxon>
        <taxon>Pseudomonadota</taxon>
        <taxon>Alphaproteobacteria</taxon>
        <taxon>Acetobacterales</taxon>
        <taxon>Acetobacteraceae</taxon>
        <taxon>Acetobacter</taxon>
    </lineage>
</organism>
<dbReference type="EMBL" id="LIAA01000049">
    <property type="protein sequence ID" value="KXV76567.1"/>
    <property type="molecule type" value="Genomic_DNA"/>
</dbReference>
<evidence type="ECO:0000256" key="2">
    <source>
        <dbReference type="ARBA" id="ARBA00022814"/>
    </source>
</evidence>
<gene>
    <name evidence="8" type="ORF">AD954_11180</name>
</gene>
<evidence type="ECO:0000256" key="1">
    <source>
        <dbReference type="ARBA" id="ARBA00005952"/>
    </source>
</evidence>
<dbReference type="InterPro" id="IPR006027">
    <property type="entry name" value="NusB_RsmB_TIM44"/>
</dbReference>
<sequence>MTELQDHSELKGAQRPRTAARVAAIQALFQIEQNEDRPESVIQQFLVHRFGTTLDNASYDEGCIPEADTQLFCAIVRQGVAERGVILEQLTQTLPATWPVARLDPVLRALFQAALGEALESSVPARVLINEYIDIAHGFFSGDEPKLVNGVLDTIMKRLANGTTEEKEDEEEEEEGGPAD</sequence>
<comment type="similarity">
    <text evidence="1">Belongs to the NusB family.</text>
</comment>
<keyword evidence="3" id="KW-0694">RNA-binding</keyword>
<dbReference type="Proteomes" id="UP000075462">
    <property type="component" value="Unassembled WGS sequence"/>
</dbReference>
<dbReference type="AlphaFoldDB" id="A0A149V8U0"/>
<dbReference type="Pfam" id="PF01029">
    <property type="entry name" value="NusB"/>
    <property type="match status" value="1"/>
</dbReference>
<keyword evidence="5" id="KW-0804">Transcription</keyword>
<evidence type="ECO:0000313" key="8">
    <source>
        <dbReference type="EMBL" id="KXV76567.1"/>
    </source>
</evidence>
<feature type="domain" description="NusB/RsmB/TIM44" evidence="7">
    <location>
        <begin position="19"/>
        <end position="157"/>
    </location>
</feature>
<reference evidence="8 9" key="1">
    <citation type="submission" date="2015-06" db="EMBL/GenBank/DDBJ databases">
        <title>Improved classification and identification of acetic acid bacteria using matrix-assisted laser desorption/ionization time-of-flight mass spectrometry; Gluconobacter nephelii and Gluconobacter uchimurae are later heterotypic synonyms of Gluconobacter japonicus and Gluconobacter oxydans, respectively.</title>
        <authorList>
            <person name="Li L."/>
            <person name="Cleenwerck I."/>
            <person name="De Vuyst L."/>
            <person name="Vandamme P."/>
        </authorList>
    </citation>
    <scope>NUCLEOTIDE SEQUENCE [LARGE SCALE GENOMIC DNA]</scope>
    <source>
        <strain evidence="8 9">LMG 1545</strain>
    </source>
</reference>